<keyword evidence="1" id="KW-0472">Membrane</keyword>
<evidence type="ECO:0000256" key="1">
    <source>
        <dbReference type="SAM" id="Phobius"/>
    </source>
</evidence>
<organism evidence="2 3">
    <name type="scientific">Variovorax guangxiensis</name>
    <dbReference type="NCBI Taxonomy" id="1775474"/>
    <lineage>
        <taxon>Bacteria</taxon>
        <taxon>Pseudomonadati</taxon>
        <taxon>Pseudomonadota</taxon>
        <taxon>Betaproteobacteria</taxon>
        <taxon>Burkholderiales</taxon>
        <taxon>Comamonadaceae</taxon>
        <taxon>Variovorax</taxon>
    </lineage>
</organism>
<comment type="caution">
    <text evidence="2">The sequence shown here is derived from an EMBL/GenBank/DDBJ whole genome shotgun (WGS) entry which is preliminary data.</text>
</comment>
<keyword evidence="1" id="KW-0812">Transmembrane</keyword>
<feature type="transmembrane region" description="Helical" evidence="1">
    <location>
        <begin position="71"/>
        <end position="90"/>
    </location>
</feature>
<keyword evidence="1" id="KW-1133">Transmembrane helix</keyword>
<feature type="transmembrane region" description="Helical" evidence="1">
    <location>
        <begin position="24"/>
        <end position="41"/>
    </location>
</feature>
<dbReference type="RefSeq" id="WP_375792108.1">
    <property type="nucleotide sequence ID" value="NZ_JACIFZ010000009.1"/>
</dbReference>
<dbReference type="Proteomes" id="UP000524450">
    <property type="component" value="Unassembled WGS sequence"/>
</dbReference>
<dbReference type="AlphaFoldDB" id="A0A840G804"/>
<proteinExistence type="predicted"/>
<name>A0A840G804_9BURK</name>
<feature type="transmembrane region" description="Helical" evidence="1">
    <location>
        <begin position="48"/>
        <end position="65"/>
    </location>
</feature>
<evidence type="ECO:0008006" key="4">
    <source>
        <dbReference type="Google" id="ProtNLM"/>
    </source>
</evidence>
<protein>
    <recommendedName>
        <fullName evidence="4">Amino acid transporter</fullName>
    </recommendedName>
</protein>
<gene>
    <name evidence="2" type="ORF">GGD71_005767</name>
</gene>
<evidence type="ECO:0000313" key="2">
    <source>
        <dbReference type="EMBL" id="MBB4224958.1"/>
    </source>
</evidence>
<reference evidence="2 3" key="1">
    <citation type="submission" date="2020-08" db="EMBL/GenBank/DDBJ databases">
        <title>Genomic Encyclopedia of Type Strains, Phase IV (KMG-V): Genome sequencing to study the core and pangenomes of soil and plant-associated prokaryotes.</title>
        <authorList>
            <person name="Whitman W."/>
        </authorList>
    </citation>
    <scope>NUCLEOTIDE SEQUENCE [LARGE SCALE GENOMIC DNA]</scope>
    <source>
        <strain evidence="2 3">34/80</strain>
    </source>
</reference>
<accession>A0A840G804</accession>
<evidence type="ECO:0000313" key="3">
    <source>
        <dbReference type="Proteomes" id="UP000524450"/>
    </source>
</evidence>
<dbReference type="EMBL" id="JACIFZ010000009">
    <property type="protein sequence ID" value="MBB4224958.1"/>
    <property type="molecule type" value="Genomic_DNA"/>
</dbReference>
<sequence length="96" mass="10757">MIGVVAFGPKIAMRTIVMDNMLDLVQWPAFLASLAAAWLVASDTRRRRNWGVWVFLLSNVLWTAWGWHRSAYALIALQVCLAALNMRGLLKTEPSG</sequence>